<gene>
    <name evidence="2" type="ORF">H9863_05550</name>
</gene>
<sequence>MIDIQVRSKDRFVVEFKIGYVVDRKRARNDFVVNTWMFVPDWLGINAMTYTKKQFYRDVNSVIRLMTPVYSLQELAEGDALPFRFLEVAFREFASTEEQDALKEVEYQVKMFCSIVKSALRRGVDRIREEASPEEREGLAVEYGLCVRKILRRYRLLGELLPKAETAREARQFHAFGDESLSNRVEYQSFRLLDALRGEDAACFQAVKADVLGLVQEELAWRRSRGWVVAEKDSPDRNRAVVFRFRMLRLFTQTHLFLDANRKKDGQMAEQLSFSVAAGISMVFATIISFVFQQKFGNFTTPLFVALVISYMLKDRIKELTRYYFVHRLAKKYYDNKTEVSMKGNVVGWIKEGVDFITDDHVPAEVAGMRGRSDLLEANNRHWSERIILYRNLVRIDGKALDGNVQYDVRGIHDILYFNVSSFLLKMEDADVPLSLPVGEEGYETIYGERVYYIHFMFQLKSGDDVDYKHFRLILSREGIVGVEKL</sequence>
<evidence type="ECO:0000256" key="1">
    <source>
        <dbReference type="SAM" id="Phobius"/>
    </source>
</evidence>
<organism evidence="2 3">
    <name type="scientific">Candidatus Odoribacter faecigallinarum</name>
    <dbReference type="NCBI Taxonomy" id="2838706"/>
    <lineage>
        <taxon>Bacteria</taxon>
        <taxon>Pseudomonadati</taxon>
        <taxon>Bacteroidota</taxon>
        <taxon>Bacteroidia</taxon>
        <taxon>Bacteroidales</taxon>
        <taxon>Odoribacteraceae</taxon>
        <taxon>Odoribacter</taxon>
    </lineage>
</organism>
<reference evidence="2" key="2">
    <citation type="submission" date="2021-04" db="EMBL/GenBank/DDBJ databases">
        <authorList>
            <person name="Gilroy R."/>
        </authorList>
    </citation>
    <scope>NUCLEOTIDE SEQUENCE</scope>
    <source>
        <strain evidence="2">23274</strain>
    </source>
</reference>
<feature type="transmembrane region" description="Helical" evidence="1">
    <location>
        <begin position="272"/>
        <end position="290"/>
    </location>
</feature>
<evidence type="ECO:0000313" key="3">
    <source>
        <dbReference type="Proteomes" id="UP000824202"/>
    </source>
</evidence>
<keyword evidence="1" id="KW-0472">Membrane</keyword>
<dbReference type="AlphaFoldDB" id="A0A9D2ABD2"/>
<comment type="caution">
    <text evidence="2">The sequence shown here is derived from an EMBL/GenBank/DDBJ whole genome shotgun (WGS) entry which is preliminary data.</text>
</comment>
<name>A0A9D2ABD2_9BACT</name>
<reference evidence="2" key="1">
    <citation type="journal article" date="2021" name="PeerJ">
        <title>Extensive microbial diversity within the chicken gut microbiome revealed by metagenomics and culture.</title>
        <authorList>
            <person name="Gilroy R."/>
            <person name="Ravi A."/>
            <person name="Getino M."/>
            <person name="Pursley I."/>
            <person name="Horton D.L."/>
            <person name="Alikhan N.F."/>
            <person name="Baker D."/>
            <person name="Gharbi K."/>
            <person name="Hall N."/>
            <person name="Watson M."/>
            <person name="Adriaenssens E.M."/>
            <person name="Foster-Nyarko E."/>
            <person name="Jarju S."/>
            <person name="Secka A."/>
            <person name="Antonio M."/>
            <person name="Oren A."/>
            <person name="Chaudhuri R.R."/>
            <person name="La Ragione R."/>
            <person name="Hildebrand F."/>
            <person name="Pallen M.J."/>
        </authorList>
    </citation>
    <scope>NUCLEOTIDE SEQUENCE</scope>
    <source>
        <strain evidence="2">23274</strain>
    </source>
</reference>
<proteinExistence type="predicted"/>
<keyword evidence="1" id="KW-1133">Transmembrane helix</keyword>
<evidence type="ECO:0000313" key="2">
    <source>
        <dbReference type="EMBL" id="HIX03563.1"/>
    </source>
</evidence>
<dbReference type="EMBL" id="DXFT01000104">
    <property type="protein sequence ID" value="HIX03563.1"/>
    <property type="molecule type" value="Genomic_DNA"/>
</dbReference>
<dbReference type="Proteomes" id="UP000824202">
    <property type="component" value="Unassembled WGS sequence"/>
</dbReference>
<accession>A0A9D2ABD2</accession>
<feature type="transmembrane region" description="Helical" evidence="1">
    <location>
        <begin position="296"/>
        <end position="313"/>
    </location>
</feature>
<protein>
    <submittedName>
        <fullName evidence="2">Uncharacterized protein</fullName>
    </submittedName>
</protein>
<keyword evidence="1" id="KW-0812">Transmembrane</keyword>